<comment type="caution">
    <text evidence="1">The sequence shown here is derived from an EMBL/GenBank/DDBJ whole genome shotgun (WGS) entry which is preliminary data.</text>
</comment>
<reference evidence="1" key="1">
    <citation type="submission" date="2019-11" db="EMBL/GenBank/DDBJ databases">
        <authorList>
            <person name="Liu Y."/>
            <person name="Hou J."/>
            <person name="Li T.-Q."/>
            <person name="Guan C.-H."/>
            <person name="Wu X."/>
            <person name="Wu H.-Z."/>
            <person name="Ling F."/>
            <person name="Zhang R."/>
            <person name="Shi X.-G."/>
            <person name="Ren J.-P."/>
            <person name="Chen E.-F."/>
            <person name="Sun J.-M."/>
        </authorList>
    </citation>
    <scope>NUCLEOTIDE SEQUENCE</scope>
    <source>
        <strain evidence="1">Adult_tree_wgs_1</strain>
        <tissue evidence="1">Leaves</tissue>
    </source>
</reference>
<sequence>MEAQAVLAVATAAAAASLRTSLQRKDVPDEEVNLMKVNRSTRRPGLYSQQMPRAKETLSKLDVPLIVFYLDCYRSVKDSTGLWNCDLCEDLLSSRSSGAPVMNSWEKPYFSPNCCLCGGSAGALRKSTDGQWVHALCGEWVLEEHSKGDK</sequence>
<dbReference type="OrthoDB" id="1747311at2759"/>
<evidence type="ECO:0000313" key="1">
    <source>
        <dbReference type="EMBL" id="KAF7141083.1"/>
    </source>
</evidence>
<evidence type="ECO:0000313" key="2">
    <source>
        <dbReference type="Proteomes" id="UP000626092"/>
    </source>
</evidence>
<gene>
    <name evidence="1" type="ORF">RHSIM_Rhsim06G0118900</name>
</gene>
<dbReference type="EMBL" id="WJXA01000006">
    <property type="protein sequence ID" value="KAF7141083.1"/>
    <property type="molecule type" value="Genomic_DNA"/>
</dbReference>
<dbReference type="Pfam" id="PF13832">
    <property type="entry name" value="zf-HC5HC2H_2"/>
    <property type="match status" value="1"/>
</dbReference>
<dbReference type="AlphaFoldDB" id="A0A834GWD1"/>
<organism evidence="1 2">
    <name type="scientific">Rhododendron simsii</name>
    <name type="common">Sims's rhododendron</name>
    <dbReference type="NCBI Taxonomy" id="118357"/>
    <lineage>
        <taxon>Eukaryota</taxon>
        <taxon>Viridiplantae</taxon>
        <taxon>Streptophyta</taxon>
        <taxon>Embryophyta</taxon>
        <taxon>Tracheophyta</taxon>
        <taxon>Spermatophyta</taxon>
        <taxon>Magnoliopsida</taxon>
        <taxon>eudicotyledons</taxon>
        <taxon>Gunneridae</taxon>
        <taxon>Pentapetalae</taxon>
        <taxon>asterids</taxon>
        <taxon>Ericales</taxon>
        <taxon>Ericaceae</taxon>
        <taxon>Ericoideae</taxon>
        <taxon>Rhodoreae</taxon>
        <taxon>Rhododendron</taxon>
    </lineage>
</organism>
<protein>
    <submittedName>
        <fullName evidence="1">Uncharacterized protein</fullName>
    </submittedName>
</protein>
<name>A0A834GWD1_RHOSS</name>
<keyword evidence="2" id="KW-1185">Reference proteome</keyword>
<accession>A0A834GWD1</accession>
<proteinExistence type="predicted"/>
<dbReference type="Proteomes" id="UP000626092">
    <property type="component" value="Unassembled WGS sequence"/>
</dbReference>